<comment type="function">
    <text evidence="7">Binds to the 23S rRNA.</text>
</comment>
<accession>A0A136Q115</accession>
<evidence type="ECO:0000256" key="1">
    <source>
        <dbReference type="ARBA" id="ARBA00010605"/>
    </source>
</evidence>
<evidence type="ECO:0000256" key="5">
    <source>
        <dbReference type="ARBA" id="ARBA00023274"/>
    </source>
</evidence>
<dbReference type="GO" id="GO:1990904">
    <property type="term" value="C:ribonucleoprotein complex"/>
    <property type="evidence" value="ECO:0007669"/>
    <property type="project" value="UniProtKB-KW"/>
</dbReference>
<dbReference type="Pfam" id="PF01281">
    <property type="entry name" value="Ribosomal_L9_N"/>
    <property type="match status" value="1"/>
</dbReference>
<sequence length="147" mass="15748">MKVILTEDVKGKGKTGDIVNVSDGYARNFLFPKKLAKQATAQNLNAATIAHAAEKHRKDVEKQDAKELAERISGMTLTIPAKHGGNGKLFGAITAKEIAAALEEKIGVAIDKKKISAPNIKELGEYDVSVKVYAEVSTAFKIEVVDG</sequence>
<evidence type="ECO:0000313" key="9">
    <source>
        <dbReference type="EMBL" id="KXK64327.1"/>
    </source>
</evidence>
<reference evidence="10" key="1">
    <citation type="submission" date="2016-02" db="EMBL/GenBank/DDBJ databases">
        <authorList>
            <person name="Mitreva M."/>
            <person name="Pepin K.H."/>
            <person name="Mihindukulasuriya K.A."/>
            <person name="Fulton R."/>
            <person name="Fronick C."/>
            <person name="O'Laughlin M."/>
            <person name="Miner T."/>
            <person name="Herter B."/>
            <person name="Rosa B.A."/>
            <person name="Cordes M."/>
            <person name="Tomlinson C."/>
            <person name="Wollam A."/>
            <person name="Palsikar V.B."/>
            <person name="Mardis E.R."/>
            <person name="Wilson R.K."/>
        </authorList>
    </citation>
    <scope>NUCLEOTIDE SEQUENCE [LARGE SCALE GENOMIC DNA]</scope>
    <source>
        <strain evidence="10">DSM 22607</strain>
    </source>
</reference>
<dbReference type="PATRIC" id="fig|626937.4.peg.2932"/>
<dbReference type="HAMAP" id="MF_00503">
    <property type="entry name" value="Ribosomal_bL9"/>
    <property type="match status" value="1"/>
</dbReference>
<proteinExistence type="inferred from homology"/>
<keyword evidence="2 7" id="KW-0699">rRNA-binding</keyword>
<keyword evidence="4 7" id="KW-0689">Ribosomal protein</keyword>
<dbReference type="Gene3D" id="3.10.430.100">
    <property type="entry name" value="Ribosomal protein L9, C-terminal domain"/>
    <property type="match status" value="1"/>
</dbReference>
<dbReference type="AlphaFoldDB" id="A0A136Q115"/>
<evidence type="ECO:0000256" key="6">
    <source>
        <dbReference type="ARBA" id="ARBA00035292"/>
    </source>
</evidence>
<dbReference type="SUPFAM" id="SSF55653">
    <property type="entry name" value="Ribosomal protein L9 C-domain"/>
    <property type="match status" value="1"/>
</dbReference>
<feature type="domain" description="Ribosomal protein L9" evidence="8">
    <location>
        <begin position="13"/>
        <end position="40"/>
    </location>
</feature>
<comment type="similarity">
    <text evidence="1 7">Belongs to the bacterial ribosomal protein bL9 family.</text>
</comment>
<dbReference type="InterPro" id="IPR020070">
    <property type="entry name" value="Ribosomal_bL9_N"/>
</dbReference>
<gene>
    <name evidence="7" type="primary">rplI</name>
    <name evidence="9" type="ORF">HMPREF3293_02982</name>
</gene>
<dbReference type="GO" id="GO:0003735">
    <property type="term" value="F:structural constituent of ribosome"/>
    <property type="evidence" value="ECO:0007669"/>
    <property type="project" value="InterPro"/>
</dbReference>
<dbReference type="GO" id="GO:0019843">
    <property type="term" value="F:rRNA binding"/>
    <property type="evidence" value="ECO:0007669"/>
    <property type="project" value="UniProtKB-UniRule"/>
</dbReference>
<dbReference type="STRING" id="626937.HMPREF3293_02982"/>
<evidence type="ECO:0000313" key="10">
    <source>
        <dbReference type="Proteomes" id="UP000070366"/>
    </source>
</evidence>
<dbReference type="Pfam" id="PF03948">
    <property type="entry name" value="Ribosomal_L9_C"/>
    <property type="match status" value="1"/>
</dbReference>
<evidence type="ECO:0000256" key="3">
    <source>
        <dbReference type="ARBA" id="ARBA00022884"/>
    </source>
</evidence>
<comment type="caution">
    <text evidence="9">The sequence shown here is derived from an EMBL/GenBank/DDBJ whole genome shotgun (WGS) entry which is preliminary data.</text>
</comment>
<evidence type="ECO:0000256" key="2">
    <source>
        <dbReference type="ARBA" id="ARBA00022730"/>
    </source>
</evidence>
<dbReference type="GO" id="GO:0005840">
    <property type="term" value="C:ribosome"/>
    <property type="evidence" value="ECO:0007669"/>
    <property type="project" value="UniProtKB-KW"/>
</dbReference>
<dbReference type="PROSITE" id="PS00651">
    <property type="entry name" value="RIBOSOMAL_L9"/>
    <property type="match status" value="1"/>
</dbReference>
<keyword evidence="10" id="KW-1185">Reference proteome</keyword>
<dbReference type="Proteomes" id="UP000070366">
    <property type="component" value="Unassembled WGS sequence"/>
</dbReference>
<dbReference type="InterPro" id="IPR020594">
    <property type="entry name" value="Ribosomal_bL9_bac/chp"/>
</dbReference>
<dbReference type="GO" id="GO:0006412">
    <property type="term" value="P:translation"/>
    <property type="evidence" value="ECO:0007669"/>
    <property type="project" value="UniProtKB-UniRule"/>
</dbReference>
<evidence type="ECO:0000256" key="4">
    <source>
        <dbReference type="ARBA" id="ARBA00022980"/>
    </source>
</evidence>
<evidence type="ECO:0000259" key="8">
    <source>
        <dbReference type="PROSITE" id="PS00651"/>
    </source>
</evidence>
<dbReference type="InterPro" id="IPR036791">
    <property type="entry name" value="Ribosomal_bL9_C_sf"/>
</dbReference>
<dbReference type="NCBIfam" id="TIGR00158">
    <property type="entry name" value="L9"/>
    <property type="match status" value="1"/>
</dbReference>
<keyword evidence="3 7" id="KW-0694">RNA-binding</keyword>
<dbReference type="OrthoDB" id="9788336at2"/>
<evidence type="ECO:0000256" key="7">
    <source>
        <dbReference type="HAMAP-Rule" id="MF_00503"/>
    </source>
</evidence>
<dbReference type="SUPFAM" id="SSF55658">
    <property type="entry name" value="L9 N-domain-like"/>
    <property type="match status" value="1"/>
</dbReference>
<dbReference type="Gene3D" id="3.40.5.10">
    <property type="entry name" value="Ribosomal protein L9, N-terminal domain"/>
    <property type="match status" value="1"/>
</dbReference>
<dbReference type="InterPro" id="IPR009027">
    <property type="entry name" value="Ribosomal_bL9/RNase_H1_N"/>
</dbReference>
<name>A0A136Q115_9FIRM</name>
<dbReference type="RefSeq" id="WP_066523132.1">
    <property type="nucleotide sequence ID" value="NZ_CABMOF010000013.1"/>
</dbReference>
<dbReference type="KEGG" id="cmiu:B1H56_08320"/>
<protein>
    <recommendedName>
        <fullName evidence="6 7">Large ribosomal subunit protein bL9</fullName>
    </recommendedName>
</protein>
<dbReference type="InterPro" id="IPR036935">
    <property type="entry name" value="Ribosomal_bL9_N_sf"/>
</dbReference>
<dbReference type="EMBL" id="LSZW01000065">
    <property type="protein sequence ID" value="KXK64327.1"/>
    <property type="molecule type" value="Genomic_DNA"/>
</dbReference>
<dbReference type="FunFam" id="3.40.5.10:FF:000002">
    <property type="entry name" value="50S ribosomal protein L9"/>
    <property type="match status" value="1"/>
</dbReference>
<dbReference type="InterPro" id="IPR000244">
    <property type="entry name" value="Ribosomal_bL9"/>
</dbReference>
<dbReference type="PANTHER" id="PTHR21368">
    <property type="entry name" value="50S RIBOSOMAL PROTEIN L9"/>
    <property type="match status" value="1"/>
</dbReference>
<organism evidence="9 10">
    <name type="scientific">Christensenella minuta</name>
    <dbReference type="NCBI Taxonomy" id="626937"/>
    <lineage>
        <taxon>Bacteria</taxon>
        <taxon>Bacillati</taxon>
        <taxon>Bacillota</taxon>
        <taxon>Clostridia</taxon>
        <taxon>Christensenellales</taxon>
        <taxon>Christensenellaceae</taxon>
        <taxon>Christensenella</taxon>
    </lineage>
</organism>
<dbReference type="InterPro" id="IPR020069">
    <property type="entry name" value="Ribosomal_bL9_C"/>
</dbReference>
<keyword evidence="5 7" id="KW-0687">Ribonucleoprotein</keyword>